<evidence type="ECO:0000256" key="1">
    <source>
        <dbReference type="ARBA" id="ARBA00008136"/>
    </source>
</evidence>
<evidence type="ECO:0000256" key="5">
    <source>
        <dbReference type="ARBA" id="ARBA00023124"/>
    </source>
</evidence>
<accession>A0A4C2E528</accession>
<dbReference type="GO" id="GO:0006508">
    <property type="term" value="P:proteolysis"/>
    <property type="evidence" value="ECO:0007669"/>
    <property type="project" value="UniProtKB-KW"/>
</dbReference>
<evidence type="ECO:0000313" key="10">
    <source>
        <dbReference type="Proteomes" id="UP000301737"/>
    </source>
</evidence>
<proteinExistence type="inferred from homology"/>
<dbReference type="GO" id="GO:0016829">
    <property type="term" value="F:lyase activity"/>
    <property type="evidence" value="ECO:0007669"/>
    <property type="project" value="UniProtKB-KW"/>
</dbReference>
<dbReference type="PANTHER" id="PTHR13604:SF0">
    <property type="entry name" value="ABASIC SITE PROCESSING PROTEIN HMCES"/>
    <property type="match status" value="1"/>
</dbReference>
<dbReference type="GO" id="GO:0008233">
    <property type="term" value="F:peptidase activity"/>
    <property type="evidence" value="ECO:0007669"/>
    <property type="project" value="UniProtKB-KW"/>
</dbReference>
<dbReference type="EMBL" id="BIMX01000001">
    <property type="protein sequence ID" value="GCE97108.1"/>
    <property type="molecule type" value="Genomic_DNA"/>
</dbReference>
<dbReference type="GO" id="GO:0003697">
    <property type="term" value="F:single-stranded DNA binding"/>
    <property type="evidence" value="ECO:0007669"/>
    <property type="project" value="InterPro"/>
</dbReference>
<dbReference type="SUPFAM" id="SSF143081">
    <property type="entry name" value="BB1717-like"/>
    <property type="match status" value="1"/>
</dbReference>
<feature type="region of interest" description="Disordered" evidence="8">
    <location>
        <begin position="238"/>
        <end position="291"/>
    </location>
</feature>
<dbReference type="InterPro" id="IPR003738">
    <property type="entry name" value="SRAP"/>
</dbReference>
<dbReference type="AlphaFoldDB" id="A0A4C2E528"/>
<protein>
    <submittedName>
        <fullName evidence="9">Uncharacterized protein</fullName>
    </submittedName>
</protein>
<keyword evidence="7" id="KW-0456">Lyase</keyword>
<evidence type="ECO:0000256" key="7">
    <source>
        <dbReference type="ARBA" id="ARBA00023239"/>
    </source>
</evidence>
<feature type="compositionally biased region" description="Basic and acidic residues" evidence="8">
    <location>
        <begin position="238"/>
        <end position="279"/>
    </location>
</feature>
<organism evidence="9 10">
    <name type="scientific">Zygosaccharomyces mellis</name>
    <dbReference type="NCBI Taxonomy" id="42258"/>
    <lineage>
        <taxon>Eukaryota</taxon>
        <taxon>Fungi</taxon>
        <taxon>Dikarya</taxon>
        <taxon>Ascomycota</taxon>
        <taxon>Saccharomycotina</taxon>
        <taxon>Saccharomycetes</taxon>
        <taxon>Saccharomycetales</taxon>
        <taxon>Saccharomycetaceae</taxon>
        <taxon>Zygosaccharomyces</taxon>
    </lineage>
</organism>
<sequence>MCGRYAMAYSSDELPQQFAHYDIDIKAPEKHYDKSYNVAPTNVSAVYRPKDDVLKYMKWGLVPHWTKDTVNFKSFRTFNAREESLKSSRMWSQCCNHKRCVIPISGYYEWKTDGRSKTPFYVTRKDGRLMFLAGMYDYVEKDDLYTYTIITGNAPAELKWLHERMPVVLELGSDSWNDWLSDKNKWTQEELDKVLETSFSEETMKCYQVSNDVGKVSVNGDYLTKPVFKQEKDIKQEELQFKEQGPKRNEQRLKKGEHSPRKGHIQTKEEKPNPKKRDIVQMLSPRKKQCH</sequence>
<keyword evidence="6" id="KW-0238">DNA-binding</keyword>
<comment type="similarity">
    <text evidence="1">Belongs to the SOS response-associated peptidase family.</text>
</comment>
<dbReference type="InterPro" id="IPR036590">
    <property type="entry name" value="SRAP-like"/>
</dbReference>
<keyword evidence="3" id="KW-0227">DNA damage</keyword>
<dbReference type="Pfam" id="PF02586">
    <property type="entry name" value="SRAP"/>
    <property type="match status" value="1"/>
</dbReference>
<evidence type="ECO:0000256" key="8">
    <source>
        <dbReference type="SAM" id="MobiDB-lite"/>
    </source>
</evidence>
<evidence type="ECO:0000256" key="3">
    <source>
        <dbReference type="ARBA" id="ARBA00022763"/>
    </source>
</evidence>
<evidence type="ECO:0000256" key="4">
    <source>
        <dbReference type="ARBA" id="ARBA00022801"/>
    </source>
</evidence>
<gene>
    <name evidence="9" type="ORF">ZYGM_003748</name>
</gene>
<evidence type="ECO:0000256" key="6">
    <source>
        <dbReference type="ARBA" id="ARBA00023125"/>
    </source>
</evidence>
<comment type="caution">
    <text evidence="9">The sequence shown here is derived from an EMBL/GenBank/DDBJ whole genome shotgun (WGS) entry which is preliminary data.</text>
</comment>
<keyword evidence="4" id="KW-0378">Hydrolase</keyword>
<dbReference type="PANTHER" id="PTHR13604">
    <property type="entry name" value="DC12-RELATED"/>
    <property type="match status" value="1"/>
</dbReference>
<dbReference type="GO" id="GO:0106300">
    <property type="term" value="P:protein-DNA covalent cross-linking repair"/>
    <property type="evidence" value="ECO:0007669"/>
    <property type="project" value="InterPro"/>
</dbReference>
<dbReference type="Gene3D" id="3.90.1680.10">
    <property type="entry name" value="SOS response associated peptidase-like"/>
    <property type="match status" value="1"/>
</dbReference>
<keyword evidence="2" id="KW-0645">Protease</keyword>
<reference evidence="9 10" key="1">
    <citation type="submission" date="2019-01" db="EMBL/GenBank/DDBJ databases">
        <title>Draft Genome Sequencing of Zygosaccharomyces mellis Ca-7.</title>
        <authorList>
            <person name="Shiwa Y."/>
            <person name="Kanesaki Y."/>
            <person name="Ishige T."/>
            <person name="Mura K."/>
            <person name="Hori T."/>
            <person name="Tamura T."/>
        </authorList>
    </citation>
    <scope>NUCLEOTIDE SEQUENCE [LARGE SCALE GENOMIC DNA]</scope>
    <source>
        <strain evidence="9 10">Ca-7</strain>
    </source>
</reference>
<dbReference type="Proteomes" id="UP000301737">
    <property type="component" value="Unassembled WGS sequence"/>
</dbReference>
<name>A0A4C2E528_9SACH</name>
<evidence type="ECO:0000256" key="2">
    <source>
        <dbReference type="ARBA" id="ARBA00022670"/>
    </source>
</evidence>
<keyword evidence="5" id="KW-0190">Covalent protein-DNA linkage</keyword>
<evidence type="ECO:0000313" key="9">
    <source>
        <dbReference type="EMBL" id="GCE97108.1"/>
    </source>
</evidence>
<keyword evidence="10" id="KW-1185">Reference proteome</keyword>
<dbReference type="OrthoDB" id="2111841at2759"/>